<protein>
    <submittedName>
        <fullName evidence="1">Uncharacterized protein</fullName>
    </submittedName>
</protein>
<dbReference type="Proteomes" id="UP000652761">
    <property type="component" value="Unassembled WGS sequence"/>
</dbReference>
<dbReference type="OrthoDB" id="2020115at2759"/>
<name>A0A843XAG2_COLES</name>
<dbReference type="Pfam" id="PF03745">
    <property type="entry name" value="DUF309"/>
    <property type="match status" value="1"/>
</dbReference>
<dbReference type="PANTHER" id="PTHR34796">
    <property type="entry name" value="EXPRESSED PROTEIN"/>
    <property type="match status" value="1"/>
</dbReference>
<proteinExistence type="predicted"/>
<dbReference type="EMBL" id="NMUH01006935">
    <property type="protein sequence ID" value="MQM16280.1"/>
    <property type="molecule type" value="Genomic_DNA"/>
</dbReference>
<gene>
    <name evidence="1" type="ORF">Taro_049238</name>
</gene>
<accession>A0A843XAG2</accession>
<dbReference type="AlphaFoldDB" id="A0A843XAG2"/>
<sequence length="261" mass="29138">MEKMAGRASGLLAPWTAPSIQSFFLTSVTTTRSRFVTCVATRVASPPCSSLSRQFDLRGAGFRLRYRSSVVNPSEDPPDGEGQGFDGAVSLFNDGDYHSCHDVLEEIWYGAEEPIRTLVHGILQCSVGLHHLFNQNHRGAMMELGEGLCKLRKMDFDEGPFLRFEREISEVLEFLYQTQKELAACTDDLCLAMDGSERSYQLLGSFAAGQSLYKLEKDSPNGISYIIFNPDGSYNVQNPVRVKIPILHATEENLKACAYRY</sequence>
<keyword evidence="2" id="KW-1185">Reference proteome</keyword>
<organism evidence="1 2">
    <name type="scientific">Colocasia esculenta</name>
    <name type="common">Wild taro</name>
    <name type="synonym">Arum esculentum</name>
    <dbReference type="NCBI Taxonomy" id="4460"/>
    <lineage>
        <taxon>Eukaryota</taxon>
        <taxon>Viridiplantae</taxon>
        <taxon>Streptophyta</taxon>
        <taxon>Embryophyta</taxon>
        <taxon>Tracheophyta</taxon>
        <taxon>Spermatophyta</taxon>
        <taxon>Magnoliopsida</taxon>
        <taxon>Liliopsida</taxon>
        <taxon>Araceae</taxon>
        <taxon>Aroideae</taxon>
        <taxon>Colocasieae</taxon>
        <taxon>Colocasia</taxon>
    </lineage>
</organism>
<evidence type="ECO:0000313" key="2">
    <source>
        <dbReference type="Proteomes" id="UP000652761"/>
    </source>
</evidence>
<comment type="caution">
    <text evidence="1">The sequence shown here is derived from an EMBL/GenBank/DDBJ whole genome shotgun (WGS) entry which is preliminary data.</text>
</comment>
<reference evidence="1" key="1">
    <citation type="submission" date="2017-07" db="EMBL/GenBank/DDBJ databases">
        <title>Taro Niue Genome Assembly and Annotation.</title>
        <authorList>
            <person name="Atibalentja N."/>
            <person name="Keating K."/>
            <person name="Fields C.J."/>
        </authorList>
    </citation>
    <scope>NUCLEOTIDE SEQUENCE</scope>
    <source>
        <strain evidence="1">Niue_2</strain>
        <tissue evidence="1">Leaf</tissue>
    </source>
</reference>
<dbReference type="Gene3D" id="1.10.3450.10">
    <property type="entry name" value="TTHA0068-like"/>
    <property type="match status" value="1"/>
</dbReference>
<dbReference type="InterPro" id="IPR023203">
    <property type="entry name" value="TTHA0068_sf"/>
</dbReference>
<dbReference type="InterPro" id="IPR005500">
    <property type="entry name" value="DUF309"/>
</dbReference>
<dbReference type="PANTHER" id="PTHR34796:SF1">
    <property type="entry name" value="EXPRESSED PROTEIN"/>
    <property type="match status" value="1"/>
</dbReference>
<evidence type="ECO:0000313" key="1">
    <source>
        <dbReference type="EMBL" id="MQM16280.1"/>
    </source>
</evidence>
<dbReference type="SUPFAM" id="SSF140663">
    <property type="entry name" value="TTHA0068-like"/>
    <property type="match status" value="1"/>
</dbReference>